<gene>
    <name evidence="1" type="ORF">MCOR_17264</name>
</gene>
<proteinExistence type="predicted"/>
<organism evidence="1 2">
    <name type="scientific">Mytilus coruscus</name>
    <name type="common">Sea mussel</name>
    <dbReference type="NCBI Taxonomy" id="42192"/>
    <lineage>
        <taxon>Eukaryota</taxon>
        <taxon>Metazoa</taxon>
        <taxon>Spiralia</taxon>
        <taxon>Lophotrochozoa</taxon>
        <taxon>Mollusca</taxon>
        <taxon>Bivalvia</taxon>
        <taxon>Autobranchia</taxon>
        <taxon>Pteriomorphia</taxon>
        <taxon>Mytilida</taxon>
        <taxon>Mytiloidea</taxon>
        <taxon>Mytilidae</taxon>
        <taxon>Mytilinae</taxon>
        <taxon>Mytilus</taxon>
    </lineage>
</organism>
<dbReference type="Proteomes" id="UP000507470">
    <property type="component" value="Unassembled WGS sequence"/>
</dbReference>
<protein>
    <submittedName>
        <fullName evidence="1">Uncharacterized protein</fullName>
    </submittedName>
</protein>
<dbReference type="EMBL" id="CACVKT020003054">
    <property type="protein sequence ID" value="CAC5381388.1"/>
    <property type="molecule type" value="Genomic_DNA"/>
</dbReference>
<evidence type="ECO:0000313" key="1">
    <source>
        <dbReference type="EMBL" id="CAC5381388.1"/>
    </source>
</evidence>
<keyword evidence="2" id="KW-1185">Reference proteome</keyword>
<reference evidence="1 2" key="1">
    <citation type="submission" date="2020-06" db="EMBL/GenBank/DDBJ databases">
        <authorList>
            <person name="Li R."/>
            <person name="Bekaert M."/>
        </authorList>
    </citation>
    <scope>NUCLEOTIDE SEQUENCE [LARGE SCALE GENOMIC DNA]</scope>
    <source>
        <strain evidence="2">wild</strain>
    </source>
</reference>
<name>A0A6J8BBS7_MYTCO</name>
<accession>A0A6J8BBS7</accession>
<evidence type="ECO:0000313" key="2">
    <source>
        <dbReference type="Proteomes" id="UP000507470"/>
    </source>
</evidence>
<sequence>MNAEELLSEQIVENINIDDEASEVNGSLQEKKRERLSSVVAGGSSKQYLGKELQLSDIDKMTTEQINKLYCKYEARLGASMTKTLGNSFINLYVMGVSNNANEEKIRHDKAIEKLEKAQQEWNKRRTQRLDFINEQLQRNIMPNILLKMLTKQ</sequence>
<dbReference type="AlphaFoldDB" id="A0A6J8BBS7"/>